<dbReference type="RefSeq" id="WP_144306276.1">
    <property type="nucleotide sequence ID" value="NZ_QMIF01000011.1"/>
</dbReference>
<dbReference type="InterPro" id="IPR025961">
    <property type="entry name" value="Metal_resist"/>
</dbReference>
<feature type="chain" id="PRO_5027057302" evidence="1">
    <location>
        <begin position="23"/>
        <end position="141"/>
    </location>
</feature>
<protein>
    <submittedName>
        <fullName evidence="2">Zinc resistance protein</fullName>
    </submittedName>
</protein>
<dbReference type="Gene3D" id="1.20.120.1490">
    <property type="match status" value="1"/>
</dbReference>
<evidence type="ECO:0000313" key="3">
    <source>
        <dbReference type="Proteomes" id="UP000434052"/>
    </source>
</evidence>
<dbReference type="EMBL" id="QMIF01000011">
    <property type="protein sequence ID" value="TVM32264.1"/>
    <property type="molecule type" value="Genomic_DNA"/>
</dbReference>
<dbReference type="Pfam" id="PF13801">
    <property type="entry name" value="Metal_resist"/>
    <property type="match status" value="1"/>
</dbReference>
<comment type="caution">
    <text evidence="2">The sequence shown here is derived from an EMBL/GenBank/DDBJ whole genome shotgun (WGS) entry which is preliminary data.</text>
</comment>
<reference evidence="2 3" key="1">
    <citation type="submission" date="2018-06" db="EMBL/GenBank/DDBJ databases">
        <title>Complete genome of Desulfovibrio marinus P48SEP.</title>
        <authorList>
            <person name="Crispim J.S."/>
            <person name="Vidigal P.M.P."/>
            <person name="Silva L.C.F."/>
            <person name="Araujo L.C."/>
            <person name="Laguardia C.N."/>
            <person name="Dias R.S."/>
            <person name="Sousa M.P."/>
            <person name="Paula S.O."/>
            <person name="Silva C."/>
        </authorList>
    </citation>
    <scope>NUCLEOTIDE SEQUENCE [LARGE SCALE GENOMIC DNA]</scope>
    <source>
        <strain evidence="2 3">P48SEP</strain>
    </source>
</reference>
<name>A0A6P1ZEK7_9BACT</name>
<dbReference type="OrthoDB" id="9991072at2"/>
<evidence type="ECO:0000313" key="2">
    <source>
        <dbReference type="EMBL" id="TVM32264.1"/>
    </source>
</evidence>
<gene>
    <name evidence="2" type="ORF">DQK91_15385</name>
</gene>
<evidence type="ECO:0000256" key="1">
    <source>
        <dbReference type="SAM" id="SignalP"/>
    </source>
</evidence>
<proteinExistence type="predicted"/>
<dbReference type="Proteomes" id="UP000434052">
    <property type="component" value="Unassembled WGS sequence"/>
</dbReference>
<dbReference type="AlphaFoldDB" id="A0A6P1ZEK7"/>
<keyword evidence="1" id="KW-0732">Signal</keyword>
<feature type="signal peptide" evidence="1">
    <location>
        <begin position="1"/>
        <end position="22"/>
    </location>
</feature>
<organism evidence="2 3">
    <name type="scientific">Oceanidesulfovibrio marinus</name>
    <dbReference type="NCBI Taxonomy" id="370038"/>
    <lineage>
        <taxon>Bacteria</taxon>
        <taxon>Pseudomonadati</taxon>
        <taxon>Thermodesulfobacteriota</taxon>
        <taxon>Desulfovibrionia</taxon>
        <taxon>Desulfovibrionales</taxon>
        <taxon>Desulfovibrionaceae</taxon>
        <taxon>Oceanidesulfovibrio</taxon>
    </lineage>
</organism>
<accession>A0A6P1ZEK7</accession>
<sequence length="141" mass="15615">MKKLLILVMTTALLCAAGAALAQNQYGGGYGMHGGMMQGYQGNQPQQSEEFQKYYNDTKQLRRKLAQDRAQLNAELMQDNPDPKKVRELNHSMADTQAELQLKAHEYDVQDQCPWCGGGMGPGMGRGMMGPGMGYGMHRGW</sequence>